<feature type="compositionally biased region" description="Polar residues" evidence="1">
    <location>
        <begin position="1626"/>
        <end position="1645"/>
    </location>
</feature>
<feature type="compositionally biased region" description="Polar residues" evidence="1">
    <location>
        <begin position="604"/>
        <end position="624"/>
    </location>
</feature>
<feature type="compositionally biased region" description="Basic and acidic residues" evidence="1">
    <location>
        <begin position="369"/>
        <end position="397"/>
    </location>
</feature>
<feature type="region of interest" description="Disordered" evidence="1">
    <location>
        <begin position="1569"/>
        <end position="1588"/>
    </location>
</feature>
<feature type="compositionally biased region" description="Basic and acidic residues" evidence="1">
    <location>
        <begin position="1651"/>
        <end position="1682"/>
    </location>
</feature>
<feature type="compositionally biased region" description="Polar residues" evidence="1">
    <location>
        <begin position="1576"/>
        <end position="1587"/>
    </location>
</feature>
<organism evidence="2 3">
    <name type="scientific">Halocaridina rubra</name>
    <name type="common">Hawaiian red shrimp</name>
    <dbReference type="NCBI Taxonomy" id="373956"/>
    <lineage>
        <taxon>Eukaryota</taxon>
        <taxon>Metazoa</taxon>
        <taxon>Ecdysozoa</taxon>
        <taxon>Arthropoda</taxon>
        <taxon>Crustacea</taxon>
        <taxon>Multicrustacea</taxon>
        <taxon>Malacostraca</taxon>
        <taxon>Eumalacostraca</taxon>
        <taxon>Eucarida</taxon>
        <taxon>Decapoda</taxon>
        <taxon>Pleocyemata</taxon>
        <taxon>Caridea</taxon>
        <taxon>Atyoidea</taxon>
        <taxon>Atyidae</taxon>
        <taxon>Halocaridina</taxon>
    </lineage>
</organism>
<feature type="region of interest" description="Disordered" evidence="1">
    <location>
        <begin position="638"/>
        <end position="657"/>
    </location>
</feature>
<feature type="compositionally biased region" description="Basic and acidic residues" evidence="1">
    <location>
        <begin position="1924"/>
        <end position="2118"/>
    </location>
</feature>
<comment type="caution">
    <text evidence="2">The sequence shown here is derived from an EMBL/GenBank/DDBJ whole genome shotgun (WGS) entry which is preliminary data.</text>
</comment>
<dbReference type="Proteomes" id="UP001381693">
    <property type="component" value="Unassembled WGS sequence"/>
</dbReference>
<feature type="compositionally biased region" description="Polar residues" evidence="1">
    <location>
        <begin position="643"/>
        <end position="657"/>
    </location>
</feature>
<evidence type="ECO:0000313" key="3">
    <source>
        <dbReference type="Proteomes" id="UP001381693"/>
    </source>
</evidence>
<gene>
    <name evidence="2" type="ORF">SK128_005724</name>
</gene>
<dbReference type="EMBL" id="JAXCGZ010005685">
    <property type="protein sequence ID" value="KAK7081188.1"/>
    <property type="molecule type" value="Genomic_DNA"/>
</dbReference>
<feature type="compositionally biased region" description="Basic and acidic residues" evidence="1">
    <location>
        <begin position="731"/>
        <end position="752"/>
    </location>
</feature>
<feature type="compositionally biased region" description="Basic and acidic residues" evidence="1">
    <location>
        <begin position="494"/>
        <end position="507"/>
    </location>
</feature>
<feature type="compositionally biased region" description="Basic and acidic residues" evidence="1">
    <location>
        <begin position="693"/>
        <end position="707"/>
    </location>
</feature>
<feature type="compositionally biased region" description="Basic and acidic residues" evidence="1">
    <location>
        <begin position="672"/>
        <end position="682"/>
    </location>
</feature>
<proteinExistence type="predicted"/>
<feature type="region of interest" description="Disordered" evidence="1">
    <location>
        <begin position="488"/>
        <end position="527"/>
    </location>
</feature>
<keyword evidence="3" id="KW-1185">Reference proteome</keyword>
<feature type="region of interest" description="Disordered" evidence="1">
    <location>
        <begin position="672"/>
        <end position="820"/>
    </location>
</feature>
<feature type="compositionally biased region" description="Basic and acidic residues" evidence="1">
    <location>
        <begin position="1880"/>
        <end position="1892"/>
    </location>
</feature>
<reference evidence="2 3" key="1">
    <citation type="submission" date="2023-11" db="EMBL/GenBank/DDBJ databases">
        <title>Halocaridina rubra genome assembly.</title>
        <authorList>
            <person name="Smith C."/>
        </authorList>
    </citation>
    <scope>NUCLEOTIDE SEQUENCE [LARGE SCALE GENOMIC DNA]</scope>
    <source>
        <strain evidence="2">EP-1</strain>
        <tissue evidence="2">Whole</tissue>
    </source>
</reference>
<feature type="region of interest" description="Disordered" evidence="1">
    <location>
        <begin position="863"/>
        <end position="901"/>
    </location>
</feature>
<feature type="region of interest" description="Disordered" evidence="1">
    <location>
        <begin position="1399"/>
        <end position="1450"/>
    </location>
</feature>
<feature type="region of interest" description="Disordered" evidence="1">
    <location>
        <begin position="1626"/>
        <end position="1698"/>
    </location>
</feature>
<evidence type="ECO:0000256" key="1">
    <source>
        <dbReference type="SAM" id="MobiDB-lite"/>
    </source>
</evidence>
<sequence>MKISLLVSVYKNTLLICMNPAKVDISENLAENFDSEKEEHYFLQPSYEETMLRSSKIDDDNGKEYIQRQTEESHCDEKKTGADFILDPEATVSDLSQVLAVDEEIHGTDMSEKGGESRDSDIHSLPLLPKEHSFRRGNSLDIALPSISTVGEARNYTHSDINEDLDDMIPALSAQEVVDLDLKRSNPSYRNEHHEDIEQNVRGNNDEMKIDTECQLNHGKNFKNKVQKSIKSLKKCSLTEVSENENNLGKDTQISNKDSKYSLKEVSRNENKLVKNTQIATKDRENSSTEVSGNENNLVKNIQITTKDSENSLTEVSGDEKHHVKNTRITASDNTTVSDDVVIVQAENEAKIINQSPNEVACGISLSRPEMESRELHKREESNDTSDHKMEGSIDDQRNLDGAVTQLDIILSGYDNTRENQKHGGGDMKVNLDKETSQVTGILNIKNEIESSETEEDNQKRFQNKEGNSIAIKDVIEDKENSEFFFQLKENDDDASRKNANEEEIKENRRHCQLKKNDRASSMISDNNADSSQLRSVIANAFKDKEKESVSHSSNVEPSEKWHKRLQLIKNERNINDSNVCVSKEFPISETDEETPQKPAILNANRNPSSDSILCTSNQSSEAHTSADELVHVNSKEKFGSKGNINPSSDSVLCASNKSSEVHTSADELVHVHSKENSESKGSKNQSVISKGECSEVLEKLKSDKTGIGENENSFDSSGNDDAENGYVSLHRPEDVEFTRKPQEHGKKEESPISKLLPKSQDNDAAKSIDSTTVSKLEEIQERKIENKYHDKGPGELTRSNDNTEDINSESSEDSALTKEVCSTGIGSRFQAKSESIINRRETEFQGSPSLTDIMKVDIGITKREGEKESNANNPSSSWKMLAPHVRKKDDEEPLSLSNTSEVQVSDINEITGELFKINEDKNPLEENGNREYMVNIEANNDGTSPSKMDTVNAFAADSENTEIKLPGVDGTETTDKRPIKYMSDKSEKELPKQTVSEVIETPNESQDGIARVSDGQADTDRGTQDLLVCQTDSIMKPPSFKEQKHNTVDQVVIIKNVNDMSSVFKEGISQLSVKENFVSATEPPSVNEVTSDVDTIKKLEDASAPQENRIVEISHENENVVLDPQREISFKKSLEIKDNTEILHSSVVSDVTTKKINELKETHAEDINATDENSIERLIHNNGDISDNMALMKASENFKDMKISPTDTSEISQFGENSRKKLEVHDEHIASLDKSDDEVLLNRKYVDDTLQIKSQYNVEKVEEQSDHIIEDTLVSTSYIGDEKSDKHMKKHFQSKGIVTYTWEETESVGNLTFSSEVSDGKLNDSKVRGNEIMNGKSDTVADDNQNDKNAFQNEKMAEQIAPSPSEILKDSNVKFQISHPRVRASKFGSYSKEIIDDKRREKKPETYGTYLEEGLPTETKASQRNSKDNVTERKSSIDDQKGFKNFKDLETRNSAHVKNTESIQSSDEGQAEYLKETQELLGNAEGNIFDKLESNTERDDKLVNHMDTLQDEAEKKLSGKYLTNTQESIDMLINPEVKFNGYDGSESYAKNSENNSSFQDCKIKPGTALEAPDVSKNTSNEKQSMLQDYKSTDLRDIAHKYKLENSQINALQNIVMLRKELISSEHQSSQSRRNDQAESQQAQMSFEGDENIKNPIRDEKYQNESESDQNIRDNSTKDKVLNKHSLRNGDDNYSSQADHQIDNIEMTSEVKEQRNEIKREQSFDNNNLKKRGTDMKVKVASQFNRALAVASEDSKVEENYAKDSMYSAKKLPQGNDEALDVQVPTDKNKSMVPQNENYKEKYQIIQDIPAEIYFDSGHFTNDATWTEQDKPVYSMKESVADEIKQATGRGFEECPNAESTDDNKREIENGESPSYIVHLDSDEIGSEKDKPVYGSLENNVAIENKQNARKGFEECPNTGSRDGNAREVKNRENPLHNEECPNTESRDSNAREVKNGENPLHNEECPNTESRDGNAREVKNRENPLHNEECPNTESRDGNAREVKNGENPLHNEECPNTESRDGSAREVKNGENPLHNEECPNTESRDGSAREVKNGENPLHNEECPNTESRDGNAREVKNRENPLHNEECPNTESRDGNAREVKNRENPLHNADAFKDSISSEKRQLHIETDGPALPNIGKLNGDITKKNDKDMGVSDLKNECTCNTSQSCTCSVNEKR</sequence>
<feature type="compositionally biased region" description="Basic and acidic residues" evidence="1">
    <location>
        <begin position="1426"/>
        <end position="1450"/>
    </location>
</feature>
<feature type="compositionally biased region" description="Acidic residues" evidence="1">
    <location>
        <begin position="803"/>
        <end position="813"/>
    </location>
</feature>
<feature type="region of interest" description="Disordered" evidence="1">
    <location>
        <begin position="368"/>
        <end position="397"/>
    </location>
</feature>
<accession>A0AAN9AAV7</accession>
<feature type="region of interest" description="Disordered" evidence="1">
    <location>
        <begin position="1847"/>
        <end position="2118"/>
    </location>
</feature>
<protein>
    <submittedName>
        <fullName evidence="2">Uncharacterized protein</fullName>
    </submittedName>
</protein>
<feature type="compositionally biased region" description="Basic and acidic residues" evidence="1">
    <location>
        <begin position="776"/>
        <end position="794"/>
    </location>
</feature>
<feature type="region of interest" description="Disordered" evidence="1">
    <location>
        <begin position="603"/>
        <end position="627"/>
    </location>
</feature>
<name>A0AAN9AAV7_HALRR</name>
<evidence type="ECO:0000313" key="2">
    <source>
        <dbReference type="EMBL" id="KAK7081188.1"/>
    </source>
</evidence>